<dbReference type="InterPro" id="IPR023418">
    <property type="entry name" value="Thyroxine_BS"/>
</dbReference>
<dbReference type="EC" id="3.5.2.17" evidence="5 10"/>
<name>C4WIK5_9HYPH</name>
<proteinExistence type="inferred from homology"/>
<sequence length="123" mass="13735">MQMGQEKSGDGRLTTHVLDTVSGKPAANLRIELRRIENQQAEPIREIRTNDDGRCNEPLLSGGNLRAGSYELLFHVGEYFGKTDDAVPFLDVVPLRFGISDEKAHYHVPLLVSPFSYSTYRGS</sequence>
<feature type="binding site" evidence="9">
    <location>
        <position position="16"/>
    </location>
    <ligand>
        <name>substrate</name>
    </ligand>
</feature>
<dbReference type="InterPro" id="IPR023419">
    <property type="entry name" value="Transthyretin_CS"/>
</dbReference>
<dbReference type="CDD" id="cd05822">
    <property type="entry name" value="TLP_HIUase"/>
    <property type="match status" value="1"/>
</dbReference>
<comment type="caution">
    <text evidence="12">The sequence shown here is derived from an EMBL/GenBank/DDBJ whole genome shotgun (WGS) entry which is preliminary data.</text>
</comment>
<accession>C4WIK5</accession>
<keyword evidence="7 10" id="KW-0659">Purine metabolism</keyword>
<dbReference type="NCBIfam" id="TIGR02962">
    <property type="entry name" value="hdxy_isourate"/>
    <property type="match status" value="1"/>
</dbReference>
<keyword evidence="8 10" id="KW-0378">Hydrolase</keyword>
<reference evidence="12 13" key="1">
    <citation type="submission" date="2009-05" db="EMBL/GenBank/DDBJ databases">
        <authorList>
            <person name="Setubal J.C."/>
            <person name="Boyle S."/>
            <person name="Crasta O.R."/>
            <person name="Gillespie J.J."/>
            <person name="Kenyon R.W."/>
            <person name="Lu J."/>
            <person name="Mane S."/>
            <person name="Nagrani S."/>
            <person name="Shallom J.M."/>
            <person name="Shallom S."/>
            <person name="Shukla M."/>
            <person name="Snyder E.E."/>
            <person name="Sobral B.W."/>
            <person name="Wattam A.R."/>
            <person name="Will R."/>
            <person name="Williams K."/>
            <person name="Yoo H."/>
            <person name="Munk C."/>
            <person name="Tapia R."/>
            <person name="Green L."/>
            <person name="Rogers Y."/>
            <person name="Detter J.C."/>
            <person name="Bruce D."/>
            <person name="Brettin T.S."/>
            <person name="Tsolis R."/>
        </authorList>
    </citation>
    <scope>NUCLEOTIDE SEQUENCE [LARGE SCALE GENOMIC DNA]</scope>
    <source>
        <strain evidence="12 13">LMG 3301</strain>
    </source>
</reference>
<evidence type="ECO:0000256" key="10">
    <source>
        <dbReference type="RuleBase" id="RU361270"/>
    </source>
</evidence>
<dbReference type="InterPro" id="IPR014306">
    <property type="entry name" value="Hydroxyisourate_hydrolase"/>
</dbReference>
<dbReference type="InterPro" id="IPR000895">
    <property type="entry name" value="Transthyretin/HIU_hydrolase"/>
</dbReference>
<dbReference type="Gene3D" id="2.60.40.180">
    <property type="entry name" value="Transthyretin/hydroxyisourate hydrolase domain"/>
    <property type="match status" value="1"/>
</dbReference>
<dbReference type="GO" id="GO:0006144">
    <property type="term" value="P:purine nucleobase metabolic process"/>
    <property type="evidence" value="ECO:0007669"/>
    <property type="project" value="UniProtKB-KW"/>
</dbReference>
<dbReference type="PANTHER" id="PTHR10395:SF7">
    <property type="entry name" value="5-HYDROXYISOURATE HYDROLASE"/>
    <property type="match status" value="1"/>
</dbReference>
<evidence type="ECO:0000313" key="13">
    <source>
        <dbReference type="Proteomes" id="UP000004386"/>
    </source>
</evidence>
<dbReference type="PROSITE" id="PS00768">
    <property type="entry name" value="TRANSTHYRETIN_1"/>
    <property type="match status" value="1"/>
</dbReference>
<feature type="domain" description="Transthyretin/hydroxyisourate hydrolase" evidence="11">
    <location>
        <begin position="13"/>
        <end position="122"/>
    </location>
</feature>
<evidence type="ECO:0000256" key="5">
    <source>
        <dbReference type="ARBA" id="ARBA00012609"/>
    </source>
</evidence>
<dbReference type="AlphaFoldDB" id="C4WIK5"/>
<feature type="binding site" evidence="9">
    <location>
        <position position="54"/>
    </location>
    <ligand>
        <name>substrate</name>
    </ligand>
</feature>
<dbReference type="Proteomes" id="UP000004386">
    <property type="component" value="Unassembled WGS sequence"/>
</dbReference>
<dbReference type="GO" id="GO:0033971">
    <property type="term" value="F:hydroxyisourate hydrolase activity"/>
    <property type="evidence" value="ECO:0007669"/>
    <property type="project" value="UniProtKB-EC"/>
</dbReference>
<evidence type="ECO:0000256" key="1">
    <source>
        <dbReference type="ARBA" id="ARBA00001043"/>
    </source>
</evidence>
<protein>
    <recommendedName>
        <fullName evidence="6 10">5-hydroxyisourate hydrolase</fullName>
        <shortName evidence="10">HIU hydrolase</shortName>
        <shortName evidence="10">HIUHase</shortName>
        <ecNumber evidence="5 10">3.5.2.17</ecNumber>
    </recommendedName>
</protein>
<dbReference type="EMBL" id="ACQA01000001">
    <property type="protein sequence ID" value="EEQ95046.1"/>
    <property type="molecule type" value="Genomic_DNA"/>
</dbReference>
<comment type="function">
    <text evidence="2">Catalyzes the hydrolysis of 5-hydroxyisourate (HIU) to 2-oxo-4-hydroxy-4-carboxy-5-ureidoimidazoline (OHCU).</text>
</comment>
<evidence type="ECO:0000256" key="3">
    <source>
        <dbReference type="ARBA" id="ARBA00009850"/>
    </source>
</evidence>
<feature type="binding site" evidence="9">
    <location>
        <position position="120"/>
    </location>
    <ligand>
        <name>substrate</name>
    </ligand>
</feature>
<dbReference type="FunFam" id="2.60.40.180:FF:000005">
    <property type="entry name" value="5-hydroxyisourate hydrolase"/>
    <property type="match status" value="1"/>
</dbReference>
<comment type="similarity">
    <text evidence="3 10">Belongs to the transthyretin family. 5-hydroxyisourate hydrolase subfamily.</text>
</comment>
<evidence type="ECO:0000259" key="11">
    <source>
        <dbReference type="Pfam" id="PF00576"/>
    </source>
</evidence>
<dbReference type="InterPro" id="IPR023416">
    <property type="entry name" value="Transthyretin/HIU_hydrolase_d"/>
</dbReference>
<evidence type="ECO:0000256" key="6">
    <source>
        <dbReference type="ARBA" id="ARBA00017539"/>
    </source>
</evidence>
<organism evidence="12 13">
    <name type="scientific">Brucella intermedia LMG 3301</name>
    <dbReference type="NCBI Taxonomy" id="641118"/>
    <lineage>
        <taxon>Bacteria</taxon>
        <taxon>Pseudomonadati</taxon>
        <taxon>Pseudomonadota</taxon>
        <taxon>Alphaproteobacteria</taxon>
        <taxon>Hyphomicrobiales</taxon>
        <taxon>Brucellaceae</taxon>
        <taxon>Brucella/Ochrobactrum group</taxon>
        <taxon>Brucella</taxon>
    </lineage>
</organism>
<comment type="catalytic activity">
    <reaction evidence="1 10">
        <text>5-hydroxyisourate + H2O = 5-hydroxy-2-oxo-4-ureido-2,5-dihydro-1H-imidazole-5-carboxylate + H(+)</text>
        <dbReference type="Rhea" id="RHEA:23736"/>
        <dbReference type="ChEBI" id="CHEBI:15377"/>
        <dbReference type="ChEBI" id="CHEBI:15378"/>
        <dbReference type="ChEBI" id="CHEBI:18072"/>
        <dbReference type="ChEBI" id="CHEBI:58639"/>
        <dbReference type="EC" id="3.5.2.17"/>
    </reaction>
</comment>
<dbReference type="PROSITE" id="PS00769">
    <property type="entry name" value="TRANSTHYRETIN_2"/>
    <property type="match status" value="1"/>
</dbReference>
<dbReference type="SUPFAM" id="SSF49472">
    <property type="entry name" value="Transthyretin (synonym: prealbumin)"/>
    <property type="match status" value="1"/>
</dbReference>
<dbReference type="PANTHER" id="PTHR10395">
    <property type="entry name" value="URICASE AND TRANSTHYRETIN-RELATED"/>
    <property type="match status" value="1"/>
</dbReference>
<evidence type="ECO:0000256" key="2">
    <source>
        <dbReference type="ARBA" id="ARBA00002704"/>
    </source>
</evidence>
<dbReference type="InterPro" id="IPR036817">
    <property type="entry name" value="Transthyretin/HIU_hydrolase_sf"/>
</dbReference>
<dbReference type="PRINTS" id="PR00189">
    <property type="entry name" value="TRNSTHYRETIN"/>
</dbReference>
<dbReference type="HOGENOM" id="CLU_115536_1_1_5"/>
<comment type="subunit">
    <text evidence="4 10">Homotetramer.</text>
</comment>
<evidence type="ECO:0000256" key="8">
    <source>
        <dbReference type="ARBA" id="ARBA00022801"/>
    </source>
</evidence>
<dbReference type="Pfam" id="PF00576">
    <property type="entry name" value="Transthyretin"/>
    <property type="match status" value="1"/>
</dbReference>
<evidence type="ECO:0000256" key="7">
    <source>
        <dbReference type="ARBA" id="ARBA00022631"/>
    </source>
</evidence>
<evidence type="ECO:0000256" key="9">
    <source>
        <dbReference type="PIRSR" id="PIRSR600895-51"/>
    </source>
</evidence>
<evidence type="ECO:0000313" key="12">
    <source>
        <dbReference type="EMBL" id="EEQ95046.1"/>
    </source>
</evidence>
<evidence type="ECO:0000256" key="4">
    <source>
        <dbReference type="ARBA" id="ARBA00011881"/>
    </source>
</evidence>
<gene>
    <name evidence="12" type="primary">pucM</name>
    <name evidence="12" type="ORF">OINT_1000389</name>
</gene>